<accession>A0ABX9XAC2</accession>
<feature type="coiled-coil region" evidence="1">
    <location>
        <begin position="56"/>
        <end position="83"/>
    </location>
</feature>
<dbReference type="EMBL" id="RJTW01000005">
    <property type="protein sequence ID" value="ROH92791.1"/>
    <property type="molecule type" value="Genomic_DNA"/>
</dbReference>
<proteinExistence type="predicted"/>
<organism evidence="3 4">
    <name type="scientific">Chryseobacterium cucumeris</name>
    <dbReference type="NCBI Taxonomy" id="1813611"/>
    <lineage>
        <taxon>Bacteria</taxon>
        <taxon>Pseudomonadati</taxon>
        <taxon>Bacteroidota</taxon>
        <taxon>Flavobacteriia</taxon>
        <taxon>Flavobacteriales</taxon>
        <taxon>Weeksellaceae</taxon>
        <taxon>Chryseobacterium group</taxon>
        <taxon>Chryseobacterium</taxon>
    </lineage>
</organism>
<gene>
    <name evidence="3" type="ORF">EGI15_11265</name>
</gene>
<keyword evidence="2" id="KW-0472">Membrane</keyword>
<comment type="caution">
    <text evidence="3">The sequence shown here is derived from an EMBL/GenBank/DDBJ whole genome shotgun (WGS) entry which is preliminary data.</text>
</comment>
<reference evidence="3 4" key="1">
    <citation type="submission" date="2018-11" db="EMBL/GenBank/DDBJ databases">
        <title>Proposal to divide the Flavobacteriaceae and reorganize its genera based on Amino Acid Identity values calculated from whole genome sequences.</title>
        <authorList>
            <person name="Nicholson A.C."/>
            <person name="Gulvik C.A."/>
            <person name="Whitney A.M."/>
            <person name="Humrighouse B.W."/>
            <person name="Bell M."/>
            <person name="Holmes B."/>
            <person name="Steigerwalt A."/>
            <person name="Villarma A."/>
            <person name="Sheth M."/>
            <person name="Batra D."/>
            <person name="Pryor J."/>
            <person name="Bernardet J.-F."/>
            <person name="Hugo C."/>
            <person name="Kampfer P."/>
            <person name="Newman J."/>
            <person name="Mcquiston J.R."/>
        </authorList>
    </citation>
    <scope>NUCLEOTIDE SEQUENCE [LARGE SCALE GENOMIC DNA]</scope>
    <source>
        <strain evidence="3 4">G0235</strain>
    </source>
</reference>
<feature type="transmembrane region" description="Helical" evidence="2">
    <location>
        <begin position="167"/>
        <end position="189"/>
    </location>
</feature>
<evidence type="ECO:0000256" key="1">
    <source>
        <dbReference type="SAM" id="Coils"/>
    </source>
</evidence>
<dbReference type="SUPFAM" id="SSF160631">
    <property type="entry name" value="SMI1/KNR4-like"/>
    <property type="match status" value="1"/>
</dbReference>
<keyword evidence="4" id="KW-1185">Reference proteome</keyword>
<name>A0ABX9XAC2_9FLAO</name>
<keyword evidence="1" id="KW-0175">Coiled coil</keyword>
<evidence type="ECO:0000256" key="2">
    <source>
        <dbReference type="SAM" id="Phobius"/>
    </source>
</evidence>
<dbReference type="InterPro" id="IPR037883">
    <property type="entry name" value="Knr4/Smi1-like_sf"/>
</dbReference>
<sequence>MKKKNNFRFVDQPEDPNVGLANEEIAFLQKELNLRFPENYIYYLQHAGKESNVFPVENDIVKLKKYQNQLKDALKQRGLLSTESLFCFQYNIEYEPLVGQDFETFYFFNLSHPESPDLYIFGDFITNFDWRGYDKELTNKENFVDFINHKTKDKFGENRFKRIGNTLLGILLAPFIIIVLIIVAGQVLIEKIKNQ</sequence>
<keyword evidence="2" id="KW-1133">Transmembrane helix</keyword>
<dbReference type="RefSeq" id="WP_123278745.1">
    <property type="nucleotide sequence ID" value="NZ_JALRGU010000202.1"/>
</dbReference>
<keyword evidence="2" id="KW-0812">Transmembrane</keyword>
<evidence type="ECO:0000313" key="3">
    <source>
        <dbReference type="EMBL" id="ROH92791.1"/>
    </source>
</evidence>
<protein>
    <recommendedName>
        <fullName evidence="5">Knr4/Smi1-like domain-containing protein</fullName>
    </recommendedName>
</protein>
<evidence type="ECO:0000313" key="4">
    <source>
        <dbReference type="Proteomes" id="UP000281899"/>
    </source>
</evidence>
<dbReference type="Proteomes" id="UP000281899">
    <property type="component" value="Unassembled WGS sequence"/>
</dbReference>
<evidence type="ECO:0008006" key="5">
    <source>
        <dbReference type="Google" id="ProtNLM"/>
    </source>
</evidence>
<dbReference type="GeneID" id="301713244"/>